<dbReference type="AlphaFoldDB" id="A0A2G9HNU3"/>
<proteinExistence type="inferred from homology"/>
<gene>
    <name evidence="6" type="ORF">CDL12_08133</name>
</gene>
<dbReference type="Pfam" id="PF01535">
    <property type="entry name" value="PPR"/>
    <property type="match status" value="6"/>
</dbReference>
<dbReference type="FunFam" id="1.25.40.10:FF:000090">
    <property type="entry name" value="Pentatricopeptide repeat-containing protein, chloroplastic"/>
    <property type="match status" value="1"/>
</dbReference>
<feature type="repeat" description="PPR" evidence="3">
    <location>
        <begin position="467"/>
        <end position="501"/>
    </location>
</feature>
<dbReference type="InterPro" id="IPR002885">
    <property type="entry name" value="PPR_rpt"/>
</dbReference>
<organism evidence="6 7">
    <name type="scientific">Handroanthus impetiginosus</name>
    <dbReference type="NCBI Taxonomy" id="429701"/>
    <lineage>
        <taxon>Eukaryota</taxon>
        <taxon>Viridiplantae</taxon>
        <taxon>Streptophyta</taxon>
        <taxon>Embryophyta</taxon>
        <taxon>Tracheophyta</taxon>
        <taxon>Spermatophyta</taxon>
        <taxon>Magnoliopsida</taxon>
        <taxon>eudicotyledons</taxon>
        <taxon>Gunneridae</taxon>
        <taxon>Pentapetalae</taxon>
        <taxon>asterids</taxon>
        <taxon>lamiids</taxon>
        <taxon>Lamiales</taxon>
        <taxon>Bignoniaceae</taxon>
        <taxon>Crescentiina</taxon>
        <taxon>Tabebuia alliance</taxon>
        <taxon>Handroanthus</taxon>
    </lineage>
</organism>
<evidence type="ECO:0000313" key="7">
    <source>
        <dbReference type="Proteomes" id="UP000231279"/>
    </source>
</evidence>
<feature type="region of interest" description="Disordered" evidence="4">
    <location>
        <begin position="29"/>
        <end position="50"/>
    </location>
</feature>
<dbReference type="FunFam" id="1.25.40.10:FF:000344">
    <property type="entry name" value="Pentatricopeptide repeat-containing protein"/>
    <property type="match status" value="1"/>
</dbReference>
<dbReference type="GO" id="GO:0008270">
    <property type="term" value="F:zinc ion binding"/>
    <property type="evidence" value="ECO:0007669"/>
    <property type="project" value="InterPro"/>
</dbReference>
<dbReference type="InterPro" id="IPR046848">
    <property type="entry name" value="E_motif"/>
</dbReference>
<sequence>MAKALLKFHLHVEPTISQYQIFPAKIQSSRKTQNQEPRTKHHISRSSTTSVNRRKFKRIDDSVSPIKKLVSYVDSGCLEAALQLFETMNKSSTFVWNVIIRGLVDSQLFEEAIEFYCKMRFEGIKADNFTFPFLIKACAGVFGLKEGQRVHSIIIKLGLDVDIYICNALIAMYGKVGCIEDSEKIFEFMPVRDLVSWNSMISAYVSAGDGWSSLMCFKEMRKFGAECDRFSYIGALGACAVDRCLLSGKEIFCQVLRHGLEVDSMIQSSIIDMLGKCGEVDYAERFCNGISQKNVVVWNAMIGVFSLNDKSLKSIGCLERMQHDDNVIPDAITLINVLPSCSKLGALKPGKAIHGYAIRKGYSRHLVLETALVDMYGKCGNVKLAEHVFFNTKERNLVSWNAMIAAYMQNSKERKAINMFHCLQLEPCVVPDETTFSTILAAYAEVALPKEGKQIHCLVYKLGISLGTFISNAMIHMYAKCGDLEAARKVFDTMLSKDVVSWNTIIMAYAIHGFGSYCSKLFSSMIKEGNQPNESTFFSLLSACRDIDEGLKYFESMKRDYGLNPGIEHYGCVLDMLGCSGDLDHAKGFIDEMPLTPTPRIWGSLLTASRHHKNIEMAEIAANHIFSLDNDNTGCYILLSNLYAEVGRWDDVENIKRLMTERGCKRTTGCSIVEVSGKTYVFRNNDRSHTETTIIYEVLDMLLRKIGEDLYVYNVSKFKPPDLIQRRANSPMCHSVRLAVCFGLIGTTIGKPVIIRKNIRICEDCHSAVKKISKITNREIVVGDSKIYHRFKNGWCSCGDYW</sequence>
<evidence type="ECO:0000256" key="4">
    <source>
        <dbReference type="SAM" id="MobiDB-lite"/>
    </source>
</evidence>
<dbReference type="Pfam" id="PF13041">
    <property type="entry name" value="PPR_2"/>
    <property type="match status" value="2"/>
</dbReference>
<dbReference type="OrthoDB" id="185373at2759"/>
<dbReference type="GO" id="GO:0003729">
    <property type="term" value="F:mRNA binding"/>
    <property type="evidence" value="ECO:0007669"/>
    <property type="project" value="UniProtKB-ARBA"/>
</dbReference>
<feature type="repeat" description="PPR" evidence="3">
    <location>
        <begin position="92"/>
        <end position="126"/>
    </location>
</feature>
<evidence type="ECO:0000259" key="5">
    <source>
        <dbReference type="Pfam" id="PF14432"/>
    </source>
</evidence>
<dbReference type="GO" id="GO:0009451">
    <property type="term" value="P:RNA modification"/>
    <property type="evidence" value="ECO:0007669"/>
    <property type="project" value="InterPro"/>
</dbReference>
<dbReference type="PANTHER" id="PTHR24015:SF548">
    <property type="entry name" value="OS08G0340900 PROTEIN"/>
    <property type="match status" value="1"/>
</dbReference>
<dbReference type="InterPro" id="IPR032867">
    <property type="entry name" value="DYW_dom"/>
</dbReference>
<feature type="repeat" description="PPR" evidence="3">
    <location>
        <begin position="193"/>
        <end position="227"/>
    </location>
</feature>
<feature type="domain" description="DYW" evidence="5">
    <location>
        <begin position="732"/>
        <end position="802"/>
    </location>
</feature>
<dbReference type="Pfam" id="PF14432">
    <property type="entry name" value="DYW_deaminase"/>
    <property type="match status" value="1"/>
</dbReference>
<dbReference type="Proteomes" id="UP000231279">
    <property type="component" value="Unassembled WGS sequence"/>
</dbReference>
<dbReference type="FunFam" id="1.25.40.10:FF:000073">
    <property type="entry name" value="Pentatricopeptide repeat-containing protein chloroplastic"/>
    <property type="match status" value="1"/>
</dbReference>
<dbReference type="NCBIfam" id="TIGR00756">
    <property type="entry name" value="PPR"/>
    <property type="match status" value="3"/>
</dbReference>
<dbReference type="EMBL" id="NKXS01001323">
    <property type="protein sequence ID" value="PIN19189.1"/>
    <property type="molecule type" value="Genomic_DNA"/>
</dbReference>
<evidence type="ECO:0000256" key="2">
    <source>
        <dbReference type="ARBA" id="ARBA00022737"/>
    </source>
</evidence>
<dbReference type="PANTHER" id="PTHR24015">
    <property type="entry name" value="OS07G0578800 PROTEIN-RELATED"/>
    <property type="match status" value="1"/>
</dbReference>
<dbReference type="Pfam" id="PF20431">
    <property type="entry name" value="E_motif"/>
    <property type="match status" value="1"/>
</dbReference>
<dbReference type="PROSITE" id="PS51375">
    <property type="entry name" value="PPR"/>
    <property type="match status" value="3"/>
</dbReference>
<dbReference type="SUPFAM" id="SSF48452">
    <property type="entry name" value="TPR-like"/>
    <property type="match status" value="1"/>
</dbReference>
<protein>
    <recommendedName>
        <fullName evidence="5">DYW domain-containing protein</fullName>
    </recommendedName>
</protein>
<reference evidence="7" key="1">
    <citation type="journal article" date="2018" name="Gigascience">
        <title>Genome assembly of the Pink Ipe (Handroanthus impetiginosus, Bignoniaceae), a highly valued, ecologically keystone Neotropical timber forest tree.</title>
        <authorList>
            <person name="Silva-Junior O.B."/>
            <person name="Grattapaglia D."/>
            <person name="Novaes E."/>
            <person name="Collevatti R.G."/>
        </authorList>
    </citation>
    <scope>NUCLEOTIDE SEQUENCE [LARGE SCALE GENOMIC DNA]</scope>
    <source>
        <strain evidence="7">cv. UFG-1</strain>
    </source>
</reference>
<evidence type="ECO:0000256" key="1">
    <source>
        <dbReference type="ARBA" id="ARBA00006643"/>
    </source>
</evidence>
<keyword evidence="2" id="KW-0677">Repeat</keyword>
<comment type="caution">
    <text evidence="6">The sequence shown here is derived from an EMBL/GenBank/DDBJ whole genome shotgun (WGS) entry which is preliminary data.</text>
</comment>
<dbReference type="STRING" id="429701.A0A2G9HNU3"/>
<name>A0A2G9HNU3_9LAMI</name>
<accession>A0A2G9HNU3</accession>
<dbReference type="Gene3D" id="1.25.40.10">
    <property type="entry name" value="Tetratricopeptide repeat domain"/>
    <property type="match status" value="6"/>
</dbReference>
<evidence type="ECO:0000256" key="3">
    <source>
        <dbReference type="PROSITE-ProRule" id="PRU00708"/>
    </source>
</evidence>
<comment type="similarity">
    <text evidence="1">Belongs to the PPR family. PCMP-H subfamily.</text>
</comment>
<keyword evidence="7" id="KW-1185">Reference proteome</keyword>
<dbReference type="InterPro" id="IPR046960">
    <property type="entry name" value="PPR_At4g14850-like_plant"/>
</dbReference>
<evidence type="ECO:0000313" key="6">
    <source>
        <dbReference type="EMBL" id="PIN19189.1"/>
    </source>
</evidence>
<dbReference type="InterPro" id="IPR011990">
    <property type="entry name" value="TPR-like_helical_dom_sf"/>
</dbReference>